<keyword evidence="2" id="KW-1185">Reference proteome</keyword>
<comment type="caution">
    <text evidence="1">The sequence shown here is derived from an EMBL/GenBank/DDBJ whole genome shotgun (WGS) entry which is preliminary data.</text>
</comment>
<organism evidence="1 2">
    <name type="scientific">Pseudodesulfovibrio alkaliphilus</name>
    <dbReference type="NCBI Taxonomy" id="2661613"/>
    <lineage>
        <taxon>Bacteria</taxon>
        <taxon>Pseudomonadati</taxon>
        <taxon>Thermodesulfobacteriota</taxon>
        <taxon>Desulfovibrionia</taxon>
        <taxon>Desulfovibrionales</taxon>
        <taxon>Desulfovibrionaceae</taxon>
    </lineage>
</organism>
<dbReference type="AlphaFoldDB" id="A0A7K1KLB0"/>
<dbReference type="RefSeq" id="WP_155932459.1">
    <property type="nucleotide sequence ID" value="NZ_WODC01000002.1"/>
</dbReference>
<sequence length="257" mass="28626">MIEEHRRSETQGSASRGRCTWRGVVRLGEGGDVAALAQRILRQRLRWIDFDDEPLFADAKRAVALCREIRRRGINVLWSARVGEMPGRNLLRVMRLAGCQEIVARPVVEETSNLDRAREFGFDIRLWGDAGQAGIGVPTGYTVAEREAVAELLPGHHAAQFDLAVAYYRARRFSEVMRPLGKAMILGFPINELCLNLLACLSAARHYPDVAAGLLDQAGYGCPHPVVFRNRRLLRSWMESGGDLRGVRLDLDPAGNP</sequence>
<reference evidence="1 2" key="1">
    <citation type="submission" date="2019-11" db="EMBL/GenBank/DDBJ databases">
        <title>Pseudodesulfovibrio alkaliphilus, sp. nov., an alkaliphilic sulfate-reducing bacteria from mud volcano of Taman peninsula, Russia.</title>
        <authorList>
            <person name="Frolova A."/>
            <person name="Merkel A.Y."/>
            <person name="Slobodkin A.I."/>
        </authorList>
    </citation>
    <scope>NUCLEOTIDE SEQUENCE [LARGE SCALE GENOMIC DNA]</scope>
    <source>
        <strain evidence="1 2">F-1</strain>
    </source>
</reference>
<dbReference type="EMBL" id="WODC01000002">
    <property type="protein sequence ID" value="MUM76807.1"/>
    <property type="molecule type" value="Genomic_DNA"/>
</dbReference>
<dbReference type="Proteomes" id="UP000461162">
    <property type="component" value="Unassembled WGS sequence"/>
</dbReference>
<name>A0A7K1KLB0_9BACT</name>
<protein>
    <submittedName>
        <fullName evidence="1">Uncharacterized protein</fullName>
    </submittedName>
</protein>
<gene>
    <name evidence="1" type="ORF">GKC30_04060</name>
</gene>
<evidence type="ECO:0000313" key="2">
    <source>
        <dbReference type="Proteomes" id="UP000461162"/>
    </source>
</evidence>
<proteinExistence type="predicted"/>
<accession>A0A7K1KLB0</accession>
<evidence type="ECO:0000313" key="1">
    <source>
        <dbReference type="EMBL" id="MUM76807.1"/>
    </source>
</evidence>